<sequence>MPPPGHCCSDVVAAGHCCCTCIGRGMECAWTGRLHQVQDSRGSLIRPAGAACTHLTIIPVQKLLPS</sequence>
<dbReference type="AlphaFoldDB" id="A0A2T7CBB8"/>
<accession>A0A2T7CBB8</accession>
<dbReference type="Proteomes" id="UP000244336">
    <property type="component" value="Chromosome 9"/>
</dbReference>
<organism evidence="1 2">
    <name type="scientific">Panicum hallii var. hallii</name>
    <dbReference type="NCBI Taxonomy" id="1504633"/>
    <lineage>
        <taxon>Eukaryota</taxon>
        <taxon>Viridiplantae</taxon>
        <taxon>Streptophyta</taxon>
        <taxon>Embryophyta</taxon>
        <taxon>Tracheophyta</taxon>
        <taxon>Spermatophyta</taxon>
        <taxon>Magnoliopsida</taxon>
        <taxon>Liliopsida</taxon>
        <taxon>Poales</taxon>
        <taxon>Poaceae</taxon>
        <taxon>PACMAD clade</taxon>
        <taxon>Panicoideae</taxon>
        <taxon>Panicodae</taxon>
        <taxon>Paniceae</taxon>
        <taxon>Panicinae</taxon>
        <taxon>Panicum</taxon>
        <taxon>Panicum sect. Panicum</taxon>
    </lineage>
</organism>
<gene>
    <name evidence="1" type="ORF">GQ55_9G439400</name>
</gene>
<evidence type="ECO:0000313" key="1">
    <source>
        <dbReference type="EMBL" id="PUZ40625.1"/>
    </source>
</evidence>
<keyword evidence="2" id="KW-1185">Reference proteome</keyword>
<evidence type="ECO:0000313" key="2">
    <source>
        <dbReference type="Proteomes" id="UP000244336"/>
    </source>
</evidence>
<name>A0A2T7CBB8_9POAL</name>
<reference evidence="1 2" key="1">
    <citation type="submission" date="2018-04" db="EMBL/GenBank/DDBJ databases">
        <title>WGS assembly of Panicum hallii var. hallii HAL2.</title>
        <authorList>
            <person name="Lovell J."/>
            <person name="Jenkins J."/>
            <person name="Lowry D."/>
            <person name="Mamidi S."/>
            <person name="Sreedasyam A."/>
            <person name="Weng X."/>
            <person name="Barry K."/>
            <person name="Bonette J."/>
            <person name="Campitelli B."/>
            <person name="Daum C."/>
            <person name="Gordon S."/>
            <person name="Gould B."/>
            <person name="Lipzen A."/>
            <person name="MacQueen A."/>
            <person name="Palacio-Mejia J."/>
            <person name="Plott C."/>
            <person name="Shakirov E."/>
            <person name="Shu S."/>
            <person name="Yoshinaga Y."/>
            <person name="Zane M."/>
            <person name="Rokhsar D."/>
            <person name="Grimwood J."/>
            <person name="Schmutz J."/>
            <person name="Juenger T."/>
        </authorList>
    </citation>
    <scope>NUCLEOTIDE SEQUENCE [LARGE SCALE GENOMIC DNA]</scope>
    <source>
        <strain evidence="2">cv. HAL2</strain>
    </source>
</reference>
<protein>
    <submittedName>
        <fullName evidence="1">Uncharacterized protein</fullName>
    </submittedName>
</protein>
<dbReference type="EMBL" id="CM009757">
    <property type="protein sequence ID" value="PUZ40625.1"/>
    <property type="molecule type" value="Genomic_DNA"/>
</dbReference>
<proteinExistence type="predicted"/>
<dbReference type="Gramene" id="PUZ40625">
    <property type="protein sequence ID" value="PUZ40625"/>
    <property type="gene ID" value="GQ55_9G439400"/>
</dbReference>